<dbReference type="PROSITE" id="PS00061">
    <property type="entry name" value="ADH_SHORT"/>
    <property type="match status" value="1"/>
</dbReference>
<dbReference type="RefSeq" id="XP_037211028.1">
    <property type="nucleotide sequence ID" value="XM_037347948.1"/>
</dbReference>
<evidence type="ECO:0000313" key="6">
    <source>
        <dbReference type="Proteomes" id="UP000530670"/>
    </source>
</evidence>
<dbReference type="PRINTS" id="PR00080">
    <property type="entry name" value="SDRFAMILY"/>
</dbReference>
<evidence type="ECO:0000256" key="4">
    <source>
        <dbReference type="RuleBase" id="RU000363"/>
    </source>
</evidence>
<keyword evidence="3" id="KW-0560">Oxidoreductase</keyword>
<evidence type="ECO:0000256" key="2">
    <source>
        <dbReference type="ARBA" id="ARBA00022857"/>
    </source>
</evidence>
<keyword evidence="6" id="KW-1185">Reference proteome</keyword>
<keyword evidence="2" id="KW-0521">NADP</keyword>
<dbReference type="PANTHER" id="PTHR42760">
    <property type="entry name" value="SHORT-CHAIN DEHYDROGENASES/REDUCTASES FAMILY MEMBER"/>
    <property type="match status" value="1"/>
</dbReference>
<dbReference type="Proteomes" id="UP000530670">
    <property type="component" value="Unassembled WGS sequence"/>
</dbReference>
<evidence type="ECO:0000256" key="3">
    <source>
        <dbReference type="ARBA" id="ARBA00023002"/>
    </source>
</evidence>
<sequence length="239" mass="25446">MVYSLKTPGYALITGGGSGIGRCTALLLARDGAAGISLADLVQENMQTVKAEVEAAATNNKFSCIAIAVDFSDPLSVKAMVKATVEVFGRLDYAVNSVGLAFKSLGVNTESEDWDRVIGANLTGTYHSMKEEARQMLRQEPLGTNAPAQSQRGAIVNIPSIAGLIGIRYYTAYVASKHGVTGITKNFSLDYPEIKINAVAPGYIVTPMTSAPGEMSRDAREKVANWVPIKRFGLPEEVA</sequence>
<dbReference type="PRINTS" id="PR00081">
    <property type="entry name" value="GDHRDH"/>
</dbReference>
<organism evidence="5 6">
    <name type="scientific">Fusarium tjaetaba</name>
    <dbReference type="NCBI Taxonomy" id="1567544"/>
    <lineage>
        <taxon>Eukaryota</taxon>
        <taxon>Fungi</taxon>
        <taxon>Dikarya</taxon>
        <taxon>Ascomycota</taxon>
        <taxon>Pezizomycotina</taxon>
        <taxon>Sordariomycetes</taxon>
        <taxon>Hypocreomycetidae</taxon>
        <taxon>Hypocreales</taxon>
        <taxon>Nectriaceae</taxon>
        <taxon>Fusarium</taxon>
        <taxon>Fusarium fujikuroi species complex</taxon>
    </lineage>
</organism>
<dbReference type="PANTHER" id="PTHR42760:SF133">
    <property type="entry name" value="3-OXOACYL-[ACYL-CARRIER-PROTEIN] REDUCTASE"/>
    <property type="match status" value="1"/>
</dbReference>
<evidence type="ECO:0000313" key="5">
    <source>
        <dbReference type="EMBL" id="KAF5646988.1"/>
    </source>
</evidence>
<reference evidence="5 6" key="1">
    <citation type="submission" date="2020-05" db="EMBL/GenBank/DDBJ databases">
        <title>Identification and distribution of gene clusters putatively required for synthesis of sphingolipid metabolism inhibitors in phylogenetically diverse species of the filamentous fungus Fusarium.</title>
        <authorList>
            <person name="Kim H.-S."/>
            <person name="Busman M."/>
            <person name="Brown D.W."/>
            <person name="Divon H."/>
            <person name="Uhlig S."/>
            <person name="Proctor R.H."/>
        </authorList>
    </citation>
    <scope>NUCLEOTIDE SEQUENCE [LARGE SCALE GENOMIC DNA]</scope>
    <source>
        <strain evidence="5 6">NRRL 66243</strain>
    </source>
</reference>
<dbReference type="EMBL" id="JAAQRI010000033">
    <property type="protein sequence ID" value="KAF5646988.1"/>
    <property type="molecule type" value="Genomic_DNA"/>
</dbReference>
<comment type="caution">
    <text evidence="5">The sequence shown here is derived from an EMBL/GenBank/DDBJ whole genome shotgun (WGS) entry which is preliminary data.</text>
</comment>
<dbReference type="Gene3D" id="3.40.50.720">
    <property type="entry name" value="NAD(P)-binding Rossmann-like Domain"/>
    <property type="match status" value="1"/>
</dbReference>
<dbReference type="InterPro" id="IPR036291">
    <property type="entry name" value="NAD(P)-bd_dom_sf"/>
</dbReference>
<evidence type="ECO:0000256" key="1">
    <source>
        <dbReference type="ARBA" id="ARBA00006484"/>
    </source>
</evidence>
<dbReference type="GeneID" id="59300218"/>
<dbReference type="Pfam" id="PF00106">
    <property type="entry name" value="adh_short"/>
    <property type="match status" value="1"/>
</dbReference>
<proteinExistence type="inferred from homology"/>
<dbReference type="CDD" id="cd05233">
    <property type="entry name" value="SDR_c"/>
    <property type="match status" value="1"/>
</dbReference>
<dbReference type="SUPFAM" id="SSF51735">
    <property type="entry name" value="NAD(P)-binding Rossmann-fold domains"/>
    <property type="match status" value="1"/>
</dbReference>
<dbReference type="GO" id="GO:0016616">
    <property type="term" value="F:oxidoreductase activity, acting on the CH-OH group of donors, NAD or NADP as acceptor"/>
    <property type="evidence" value="ECO:0007669"/>
    <property type="project" value="TreeGrafter"/>
</dbReference>
<dbReference type="AlphaFoldDB" id="A0A8H5S9F2"/>
<dbReference type="InterPro" id="IPR002347">
    <property type="entry name" value="SDR_fam"/>
</dbReference>
<accession>A0A8H5S9F2</accession>
<gene>
    <name evidence="5" type="ORF">FTJAE_1819</name>
</gene>
<dbReference type="InterPro" id="IPR020904">
    <property type="entry name" value="Sc_DH/Rdtase_CS"/>
</dbReference>
<protein>
    <submittedName>
        <fullName evidence="5">Dehydrogenase</fullName>
    </submittedName>
</protein>
<comment type="similarity">
    <text evidence="1 4">Belongs to the short-chain dehydrogenases/reductases (SDR) family.</text>
</comment>
<dbReference type="OrthoDB" id="5840532at2759"/>
<name>A0A8H5S9F2_9HYPO</name>